<feature type="compositionally biased region" description="Low complexity" evidence="1">
    <location>
        <begin position="148"/>
        <end position="162"/>
    </location>
</feature>
<sequence>MPASLLWHRCQATNTGQLPYLKHQGMMSSFLPKKYHANAFGLTLPSLDFRTKVTVEHLTTSKQFVMPPLVPVHQLKTSVKLKNHQGATSGTDPLPKISPGHDYQSKQRLPCLKHQPQPLASSNHRVTAAPPSTKRKRSKTMNEPSVPPHSQTSSSSVPTSKSHIAEVHRSCRRQLKIATDLLGGFDLWPKDVVIKPPSPEDHSNTTDSEKTSDQPYPEIPPKPVPFLKFLSSKKERPILRTSETIILSLIFNNKSRDKPAPSSFAKFISRGTNTNVPWPQNKNTSPGPNHQTRLNARPSPDWPWARTTSVPFLPPKIWETSMPQTTVTWPDHIAEASPGPDYKVKDTFGPSLHPVRPVIIPLPGRNQSGEIPPGINDQATDPWGLYYWFEVSRGQGHQDSSSMNQSSKPEASASKTPVVTVPPLNRVHT</sequence>
<keyword evidence="2" id="KW-1185">Reference proteome</keyword>
<feature type="region of interest" description="Disordered" evidence="1">
    <location>
        <begin position="396"/>
        <end position="429"/>
    </location>
</feature>
<feature type="region of interest" description="Disordered" evidence="1">
    <location>
        <begin position="81"/>
        <end position="165"/>
    </location>
</feature>
<accession>A0A6P5LBE5</accession>
<feature type="compositionally biased region" description="Basic and acidic residues" evidence="1">
    <location>
        <begin position="193"/>
        <end position="212"/>
    </location>
</feature>
<dbReference type="RefSeq" id="XP_020855595.1">
    <property type="nucleotide sequence ID" value="XM_020999936.1"/>
</dbReference>
<dbReference type="Proteomes" id="UP000515140">
    <property type="component" value="Unplaced"/>
</dbReference>
<feature type="region of interest" description="Disordered" evidence="1">
    <location>
        <begin position="256"/>
        <end position="301"/>
    </location>
</feature>
<evidence type="ECO:0000256" key="1">
    <source>
        <dbReference type="SAM" id="MobiDB-lite"/>
    </source>
</evidence>
<dbReference type="AlphaFoldDB" id="A0A6P5LBE5"/>
<feature type="compositionally biased region" description="Polar residues" evidence="1">
    <location>
        <begin position="396"/>
        <end position="417"/>
    </location>
</feature>
<gene>
    <name evidence="3 4" type="primary">LOC110217528</name>
</gene>
<evidence type="ECO:0000313" key="3">
    <source>
        <dbReference type="RefSeq" id="XP_020855594.1"/>
    </source>
</evidence>
<feature type="compositionally biased region" description="Polar residues" evidence="1">
    <location>
        <begin position="270"/>
        <end position="294"/>
    </location>
</feature>
<feature type="region of interest" description="Disordered" evidence="1">
    <location>
        <begin position="193"/>
        <end position="220"/>
    </location>
</feature>
<name>A0A6P5LBE5_PHACI</name>
<dbReference type="KEGG" id="pcw:110217528"/>
<dbReference type="GeneID" id="110217528"/>
<protein>
    <submittedName>
        <fullName evidence="3 4">Uncharacterized protein LOC110217528</fullName>
    </submittedName>
</protein>
<dbReference type="RefSeq" id="XP_020855594.1">
    <property type="nucleotide sequence ID" value="XM_020999935.1"/>
</dbReference>
<reference evidence="3 4" key="1">
    <citation type="submission" date="2025-04" db="UniProtKB">
        <authorList>
            <consortium name="RefSeq"/>
        </authorList>
    </citation>
    <scope>IDENTIFICATION</scope>
    <source>
        <tissue evidence="3 4">Spleen</tissue>
    </source>
</reference>
<proteinExistence type="predicted"/>
<evidence type="ECO:0000313" key="4">
    <source>
        <dbReference type="RefSeq" id="XP_020855595.1"/>
    </source>
</evidence>
<organism evidence="2 4">
    <name type="scientific">Phascolarctos cinereus</name>
    <name type="common">Koala</name>
    <dbReference type="NCBI Taxonomy" id="38626"/>
    <lineage>
        <taxon>Eukaryota</taxon>
        <taxon>Metazoa</taxon>
        <taxon>Chordata</taxon>
        <taxon>Craniata</taxon>
        <taxon>Vertebrata</taxon>
        <taxon>Euteleostomi</taxon>
        <taxon>Mammalia</taxon>
        <taxon>Metatheria</taxon>
        <taxon>Diprotodontia</taxon>
        <taxon>Phascolarctidae</taxon>
        <taxon>Phascolarctos</taxon>
    </lineage>
</organism>
<evidence type="ECO:0000313" key="2">
    <source>
        <dbReference type="Proteomes" id="UP000515140"/>
    </source>
</evidence>